<proteinExistence type="inferred from homology"/>
<comment type="caution">
    <text evidence="13">The sequence shown here is derived from an EMBL/GenBank/DDBJ whole genome shotgun (WGS) entry which is preliminary data.</text>
</comment>
<evidence type="ECO:0000256" key="8">
    <source>
        <dbReference type="ARBA" id="ARBA00023027"/>
    </source>
</evidence>
<dbReference type="PANTHER" id="PTHR45754:SF3">
    <property type="entry name" value="METHYLENETETRAHYDROFOLATE REDUCTASE (NADPH)"/>
    <property type="match status" value="1"/>
</dbReference>
<evidence type="ECO:0000313" key="13">
    <source>
        <dbReference type="EMBL" id="KDS53784.1"/>
    </source>
</evidence>
<evidence type="ECO:0000256" key="1">
    <source>
        <dbReference type="ARBA" id="ARBA00001974"/>
    </source>
</evidence>
<evidence type="ECO:0000256" key="7">
    <source>
        <dbReference type="ARBA" id="ARBA00023002"/>
    </source>
</evidence>
<dbReference type="GO" id="GO:0005829">
    <property type="term" value="C:cytosol"/>
    <property type="evidence" value="ECO:0007669"/>
    <property type="project" value="InterPro"/>
</dbReference>
<dbReference type="InterPro" id="IPR003171">
    <property type="entry name" value="Mehydrof_redctse-like"/>
</dbReference>
<keyword evidence="7 12" id="KW-0560">Oxidoreductase</keyword>
<dbReference type="CDD" id="cd00537">
    <property type="entry name" value="MTHFR"/>
    <property type="match status" value="1"/>
</dbReference>
<comment type="similarity">
    <text evidence="3 12">Belongs to the methylenetetrahydrofolate reductase family.</text>
</comment>
<reference evidence="13 14" key="1">
    <citation type="submission" date="2014-04" db="EMBL/GenBank/DDBJ databases">
        <authorList>
            <person name="Sears C."/>
            <person name="Carroll K."/>
            <person name="Sack B.R."/>
            <person name="Qadri F."/>
            <person name="Myers L.L."/>
            <person name="Chung G.-T."/>
            <person name="Escheverria P."/>
            <person name="Fraser C.M."/>
            <person name="Sadzewicz L."/>
            <person name="Shefchek K.A."/>
            <person name="Tallon L."/>
            <person name="Das S.P."/>
            <person name="Daugherty S."/>
            <person name="Mongodin E.F."/>
        </authorList>
    </citation>
    <scope>NUCLEOTIDE SEQUENCE [LARGE SCALE GENOMIC DNA]</scope>
    <source>
        <strain evidence="13 14">3975 RP4</strain>
    </source>
</reference>
<gene>
    <name evidence="13" type="ORF">M099_2201</name>
</gene>
<dbReference type="GO" id="GO:0071949">
    <property type="term" value="F:FAD binding"/>
    <property type="evidence" value="ECO:0007669"/>
    <property type="project" value="TreeGrafter"/>
</dbReference>
<evidence type="ECO:0000256" key="5">
    <source>
        <dbReference type="ARBA" id="ARBA00022630"/>
    </source>
</evidence>
<evidence type="ECO:0000256" key="9">
    <source>
        <dbReference type="ARBA" id="ARBA00023167"/>
    </source>
</evidence>
<name>A0A069SH64_PHOVU</name>
<dbReference type="FunFam" id="3.20.20.220:FF:000015">
    <property type="entry name" value="Methylenetetrahydrofolate reductase"/>
    <property type="match status" value="1"/>
</dbReference>
<keyword evidence="9" id="KW-0486">Methionine biosynthesis</keyword>
<dbReference type="GeneID" id="5304057"/>
<dbReference type="InterPro" id="IPR004620">
    <property type="entry name" value="MTHF_reductase_bac"/>
</dbReference>
<keyword evidence="5 12" id="KW-0285">Flavoprotein</keyword>
<comment type="catalytic activity">
    <reaction evidence="11">
        <text>(6S)-5-methyl-5,6,7,8-tetrahydrofolate + NAD(+) = (6R)-5,10-methylene-5,6,7,8-tetrahydrofolate + NADH + H(+)</text>
        <dbReference type="Rhea" id="RHEA:19821"/>
        <dbReference type="ChEBI" id="CHEBI:15378"/>
        <dbReference type="ChEBI" id="CHEBI:15636"/>
        <dbReference type="ChEBI" id="CHEBI:18608"/>
        <dbReference type="ChEBI" id="CHEBI:57540"/>
        <dbReference type="ChEBI" id="CHEBI:57945"/>
        <dbReference type="EC" id="1.5.1.54"/>
    </reaction>
    <physiologicalReaction direction="right-to-left" evidence="11">
        <dbReference type="Rhea" id="RHEA:19823"/>
    </physiologicalReaction>
</comment>
<evidence type="ECO:0000256" key="10">
    <source>
        <dbReference type="ARBA" id="ARBA00034478"/>
    </source>
</evidence>
<dbReference type="PANTHER" id="PTHR45754">
    <property type="entry name" value="METHYLENETETRAHYDROFOLATE REDUCTASE"/>
    <property type="match status" value="1"/>
</dbReference>
<dbReference type="Pfam" id="PF02219">
    <property type="entry name" value="MTHFR"/>
    <property type="match status" value="1"/>
</dbReference>
<dbReference type="EC" id="1.5.1.54" evidence="12"/>
<keyword evidence="8" id="KW-0520">NAD</keyword>
<dbReference type="EMBL" id="JNHM01000028">
    <property type="protein sequence ID" value="KDS53784.1"/>
    <property type="molecule type" value="Genomic_DNA"/>
</dbReference>
<evidence type="ECO:0000256" key="4">
    <source>
        <dbReference type="ARBA" id="ARBA00022605"/>
    </source>
</evidence>
<organism evidence="13 14">
    <name type="scientific">Phocaeicola vulgatus str. 3975 RP4</name>
    <dbReference type="NCBI Taxonomy" id="1339352"/>
    <lineage>
        <taxon>Bacteria</taxon>
        <taxon>Pseudomonadati</taxon>
        <taxon>Bacteroidota</taxon>
        <taxon>Bacteroidia</taxon>
        <taxon>Bacteroidales</taxon>
        <taxon>Bacteroidaceae</taxon>
        <taxon>Phocaeicola</taxon>
    </lineage>
</organism>
<protein>
    <recommendedName>
        <fullName evidence="12">Methylenetetrahydrofolate reductase</fullName>
        <ecNumber evidence="12">1.5.1.54</ecNumber>
    </recommendedName>
</protein>
<dbReference type="GO" id="GO:0106312">
    <property type="term" value="F:methylenetetrahydrofolate reductase (NADH) activity"/>
    <property type="evidence" value="ECO:0007669"/>
    <property type="project" value="UniProtKB-EC"/>
</dbReference>
<evidence type="ECO:0000256" key="11">
    <source>
        <dbReference type="ARBA" id="ARBA00048628"/>
    </source>
</evidence>
<comment type="pathway">
    <text evidence="10">Amino-acid biosynthesis; L-methionine biosynthesis via de novo pathway.</text>
</comment>
<evidence type="ECO:0000313" key="14">
    <source>
        <dbReference type="Proteomes" id="UP000027661"/>
    </source>
</evidence>
<dbReference type="NCBIfam" id="TIGR00676">
    <property type="entry name" value="fadh2"/>
    <property type="match status" value="1"/>
</dbReference>
<dbReference type="Proteomes" id="UP000027661">
    <property type="component" value="Unassembled WGS sequence"/>
</dbReference>
<dbReference type="GO" id="GO:0009086">
    <property type="term" value="P:methionine biosynthetic process"/>
    <property type="evidence" value="ECO:0007669"/>
    <property type="project" value="UniProtKB-KW"/>
</dbReference>
<evidence type="ECO:0000256" key="2">
    <source>
        <dbReference type="ARBA" id="ARBA00004777"/>
    </source>
</evidence>
<dbReference type="Gene3D" id="3.20.20.220">
    <property type="match status" value="1"/>
</dbReference>
<accession>A0A069SH64</accession>
<evidence type="ECO:0000256" key="12">
    <source>
        <dbReference type="RuleBase" id="RU003862"/>
    </source>
</evidence>
<dbReference type="InterPro" id="IPR029041">
    <property type="entry name" value="FAD-linked_oxidoreductase-like"/>
</dbReference>
<evidence type="ECO:0000256" key="3">
    <source>
        <dbReference type="ARBA" id="ARBA00006743"/>
    </source>
</evidence>
<dbReference type="GO" id="GO:0035999">
    <property type="term" value="P:tetrahydrofolate interconversion"/>
    <property type="evidence" value="ECO:0007669"/>
    <property type="project" value="UniProtKB-UniPathway"/>
</dbReference>
<dbReference type="PATRIC" id="fig|1339352.3.peg.2126"/>
<dbReference type="UniPathway" id="UPA00193"/>
<comment type="pathway">
    <text evidence="2 12">One-carbon metabolism; tetrahydrofolate interconversion.</text>
</comment>
<keyword evidence="4" id="KW-0028">Amino-acid biosynthesis</keyword>
<comment type="cofactor">
    <cofactor evidence="1 12">
        <name>FAD</name>
        <dbReference type="ChEBI" id="CHEBI:57692"/>
    </cofactor>
</comment>
<dbReference type="RefSeq" id="WP_005846514.1">
    <property type="nucleotide sequence ID" value="NZ_JNHM01000028.1"/>
</dbReference>
<keyword evidence="6 12" id="KW-0274">FAD</keyword>
<evidence type="ECO:0000256" key="6">
    <source>
        <dbReference type="ARBA" id="ARBA00022827"/>
    </source>
</evidence>
<dbReference type="AlphaFoldDB" id="A0A069SH64"/>
<sequence>MGIAELINKEKKTAFSFEVLPPLKGTGIEKLYATIDTLREFDPLYVNITTHRSEYVYRELGGGLYERNRYRRRPGTVAVAAAIHNKYDITVVPHILCSGFSREDTEYILLDLQFLGITNLLVLRGDKAKDESSFVPEKDGYAHALELEEQINAFNEGKFIDGTPIQAPLTPFRYGVAGYPEKHEESPNMEQDLYWLKKKVEAGADYVVTQMFYDNRKYVDFVERARKEGINVPIVPGIKPFSKLSQLSVIPKTFNVDLPQELVVEAMKCKDDKEARALGIEWCINQCRELIAYGVPGIHFYTVGAVDNVKEVATAVY</sequence>
<dbReference type="SUPFAM" id="SSF51730">
    <property type="entry name" value="FAD-linked oxidoreductase"/>
    <property type="match status" value="1"/>
</dbReference>